<evidence type="ECO:0000256" key="1">
    <source>
        <dbReference type="ARBA" id="ARBA00004651"/>
    </source>
</evidence>
<evidence type="ECO:0000259" key="8">
    <source>
        <dbReference type="PROSITE" id="PS50928"/>
    </source>
</evidence>
<evidence type="ECO:0000256" key="7">
    <source>
        <dbReference type="RuleBase" id="RU363032"/>
    </source>
</evidence>
<keyword evidence="5 7" id="KW-1133">Transmembrane helix</keyword>
<accession>A0A918XE34</accession>
<protein>
    <submittedName>
        <fullName evidence="9">ABC transporter permease</fullName>
    </submittedName>
</protein>
<comment type="caution">
    <text evidence="9">The sequence shown here is derived from an EMBL/GenBank/DDBJ whole genome shotgun (WGS) entry which is preliminary data.</text>
</comment>
<dbReference type="Gene3D" id="1.10.3720.10">
    <property type="entry name" value="MetI-like"/>
    <property type="match status" value="1"/>
</dbReference>
<dbReference type="GO" id="GO:0055085">
    <property type="term" value="P:transmembrane transport"/>
    <property type="evidence" value="ECO:0007669"/>
    <property type="project" value="InterPro"/>
</dbReference>
<dbReference type="AlphaFoldDB" id="A0A918XE34"/>
<feature type="transmembrane region" description="Helical" evidence="7">
    <location>
        <begin position="206"/>
        <end position="224"/>
    </location>
</feature>
<dbReference type="EMBL" id="BMXL01000011">
    <property type="protein sequence ID" value="GHD26605.1"/>
    <property type="molecule type" value="Genomic_DNA"/>
</dbReference>
<dbReference type="SUPFAM" id="SSF161098">
    <property type="entry name" value="MetI-like"/>
    <property type="match status" value="1"/>
</dbReference>
<feature type="transmembrane region" description="Helical" evidence="7">
    <location>
        <begin position="115"/>
        <end position="135"/>
    </location>
</feature>
<dbReference type="InterPro" id="IPR000515">
    <property type="entry name" value="MetI-like"/>
</dbReference>
<keyword evidence="2 7" id="KW-0813">Transport</keyword>
<dbReference type="Pfam" id="PF00528">
    <property type="entry name" value="BPD_transp_1"/>
    <property type="match status" value="1"/>
</dbReference>
<keyword evidence="3" id="KW-1003">Cell membrane</keyword>
<feature type="transmembrane region" description="Helical" evidence="7">
    <location>
        <begin position="265"/>
        <end position="285"/>
    </location>
</feature>
<dbReference type="GO" id="GO:0005886">
    <property type="term" value="C:plasma membrane"/>
    <property type="evidence" value="ECO:0007669"/>
    <property type="project" value="UniProtKB-SubCell"/>
</dbReference>
<dbReference type="Proteomes" id="UP000654947">
    <property type="component" value="Unassembled WGS sequence"/>
</dbReference>
<proteinExistence type="inferred from homology"/>
<organism evidence="9 10">
    <name type="scientific">Nocardiopsis kunsanensis</name>
    <dbReference type="NCBI Taxonomy" id="141693"/>
    <lineage>
        <taxon>Bacteria</taxon>
        <taxon>Bacillati</taxon>
        <taxon>Actinomycetota</taxon>
        <taxon>Actinomycetes</taxon>
        <taxon>Streptosporangiales</taxon>
        <taxon>Nocardiopsidaceae</taxon>
        <taxon>Nocardiopsis</taxon>
    </lineage>
</organism>
<keyword evidence="10" id="KW-1185">Reference proteome</keyword>
<comment type="subcellular location">
    <subcellularLocation>
        <location evidence="1 7">Cell membrane</location>
        <topology evidence="1 7">Multi-pass membrane protein</topology>
    </subcellularLocation>
</comment>
<evidence type="ECO:0000256" key="5">
    <source>
        <dbReference type="ARBA" id="ARBA00022989"/>
    </source>
</evidence>
<gene>
    <name evidence="9" type="ORF">GCM10007147_24730</name>
</gene>
<name>A0A918XE34_9ACTN</name>
<evidence type="ECO:0000256" key="3">
    <source>
        <dbReference type="ARBA" id="ARBA00022475"/>
    </source>
</evidence>
<sequence>MTANKAPTAARSGTGLGERAMGRVFLAPSFAFMALIAFFPVLYAIGMSLYRIKGFDQEFVGLGNYLTALSDGGFFNAALNTLIFTVASVSLEFVIGLAFALIMHQAFVGRGLTRAIILVPWVVPTAVAAQVWRYMFDHNPGFVNALLGTEINWLRDPAWSMVGMISADVWKTAPFVALLLLAGLQTIPRDYYEAARVDGCTALQRFWYITLPLLRPSIVVALLFRTVDALRMFDFAYVFAGYSNSLATLSVYAQRYLVAEPELGYANALSTVTFAIVMLVGLGFISRMGRQLVGDAAPRKERA</sequence>
<reference evidence="9 10" key="1">
    <citation type="journal article" date="2014" name="Int. J. Syst. Evol. Microbiol.">
        <title>Complete genome sequence of Corynebacterium casei LMG S-19264T (=DSM 44701T), isolated from a smear-ripened cheese.</title>
        <authorList>
            <consortium name="US DOE Joint Genome Institute (JGI-PGF)"/>
            <person name="Walter F."/>
            <person name="Albersmeier A."/>
            <person name="Kalinowski J."/>
            <person name="Ruckert C."/>
        </authorList>
    </citation>
    <scope>NUCLEOTIDE SEQUENCE [LARGE SCALE GENOMIC DNA]</scope>
    <source>
        <strain evidence="9 10">KCTC 19473</strain>
    </source>
</reference>
<feature type="transmembrane region" description="Helical" evidence="7">
    <location>
        <begin position="24"/>
        <end position="45"/>
    </location>
</feature>
<evidence type="ECO:0000313" key="10">
    <source>
        <dbReference type="Proteomes" id="UP000654947"/>
    </source>
</evidence>
<evidence type="ECO:0000256" key="2">
    <source>
        <dbReference type="ARBA" id="ARBA00022448"/>
    </source>
</evidence>
<evidence type="ECO:0000313" key="9">
    <source>
        <dbReference type="EMBL" id="GHD26605.1"/>
    </source>
</evidence>
<feature type="transmembrane region" description="Helical" evidence="7">
    <location>
        <begin position="82"/>
        <end position="103"/>
    </location>
</feature>
<dbReference type="PANTHER" id="PTHR43005:SF2">
    <property type="entry name" value="INTEGRAL MEMBRANE SUGAR TRANSPORT PROTEIN"/>
    <property type="match status" value="1"/>
</dbReference>
<evidence type="ECO:0000256" key="6">
    <source>
        <dbReference type="ARBA" id="ARBA00023136"/>
    </source>
</evidence>
<keyword evidence="6 7" id="KW-0472">Membrane</keyword>
<dbReference type="CDD" id="cd06261">
    <property type="entry name" value="TM_PBP2"/>
    <property type="match status" value="1"/>
</dbReference>
<feature type="domain" description="ABC transmembrane type-1" evidence="8">
    <location>
        <begin position="78"/>
        <end position="284"/>
    </location>
</feature>
<dbReference type="PANTHER" id="PTHR43005">
    <property type="entry name" value="BLR7065 PROTEIN"/>
    <property type="match status" value="1"/>
</dbReference>
<keyword evidence="4 7" id="KW-0812">Transmembrane</keyword>
<dbReference type="InterPro" id="IPR035906">
    <property type="entry name" value="MetI-like_sf"/>
</dbReference>
<evidence type="ECO:0000256" key="4">
    <source>
        <dbReference type="ARBA" id="ARBA00022692"/>
    </source>
</evidence>
<dbReference type="PROSITE" id="PS50928">
    <property type="entry name" value="ABC_TM1"/>
    <property type="match status" value="1"/>
</dbReference>
<comment type="similarity">
    <text evidence="7">Belongs to the binding-protein-dependent transport system permease family.</text>
</comment>